<protein>
    <submittedName>
        <fullName evidence="1">Uncharacterized protein</fullName>
    </submittedName>
</protein>
<gene>
    <name evidence="1" type="ORF">N3K66_003513</name>
</gene>
<name>A0ACC0V5N0_9HYPO</name>
<evidence type="ECO:0000313" key="2">
    <source>
        <dbReference type="Proteomes" id="UP001163324"/>
    </source>
</evidence>
<accession>A0ACC0V5N0</accession>
<sequence length="520" mass="58037">MQPSAGLNESLFHEWYNNEHGPLRLRLPQMFVNGLRYRASDGENPTYVAMYDVVDMKLLETDTYTTLRSNRSAREAETIGQVDVKRGLYHLVDSQQASSFVAAEALSNEEAEGLVLVAAGIELKDTKGAAEAYQRWFIEEHASLISKVPGWRRSRLFQSSNTFLGLHEYAKKNGLGGPEHKASMNTPWRTEVFENYVEKKERRTWELFYIFGPAPRDLTSLSQVPTESAFISADTKTTTQPGTAPIIASFVTTPDSLEIPYLLQGNPDPDAPTVAFCNSLLTSLHMWDPFVEVLCKNRPDIRVLRYDTRGRHEIPQPPVAATLDHVTDDLRTVLDALRIPKLDLLIGVSMGGATTLNFALKHPERLDKFIACDFNITSSAANTQAWKDRIAVAREDDGEGIRKLATQTVSRWFHPSTMDNKTETVFWMTDMVASNDVDGFTHSCTALWDYDLKPLMSSNKVPGLFVVGEGDGKGALVKAMDGFRASLGDGTAQLRIVPNAGHLPMCEEPEAFWEAVRDFI</sequence>
<reference evidence="1" key="1">
    <citation type="submission" date="2022-10" db="EMBL/GenBank/DDBJ databases">
        <title>Complete Genome of Trichothecium roseum strain YXFP-22015, a Plant Pathogen Isolated from Citrus.</title>
        <authorList>
            <person name="Wang Y."/>
            <person name="Zhu L."/>
        </authorList>
    </citation>
    <scope>NUCLEOTIDE SEQUENCE</scope>
    <source>
        <strain evidence="1">YXFP-22015</strain>
    </source>
</reference>
<dbReference type="Proteomes" id="UP001163324">
    <property type="component" value="Chromosome 3"/>
</dbReference>
<comment type="caution">
    <text evidence="1">The sequence shown here is derived from an EMBL/GenBank/DDBJ whole genome shotgun (WGS) entry which is preliminary data.</text>
</comment>
<proteinExistence type="predicted"/>
<evidence type="ECO:0000313" key="1">
    <source>
        <dbReference type="EMBL" id="KAI9901696.1"/>
    </source>
</evidence>
<keyword evidence="2" id="KW-1185">Reference proteome</keyword>
<dbReference type="EMBL" id="CM047942">
    <property type="protein sequence ID" value="KAI9901696.1"/>
    <property type="molecule type" value="Genomic_DNA"/>
</dbReference>
<organism evidence="1 2">
    <name type="scientific">Trichothecium roseum</name>
    <dbReference type="NCBI Taxonomy" id="47278"/>
    <lineage>
        <taxon>Eukaryota</taxon>
        <taxon>Fungi</taxon>
        <taxon>Dikarya</taxon>
        <taxon>Ascomycota</taxon>
        <taxon>Pezizomycotina</taxon>
        <taxon>Sordariomycetes</taxon>
        <taxon>Hypocreomycetidae</taxon>
        <taxon>Hypocreales</taxon>
        <taxon>Hypocreales incertae sedis</taxon>
        <taxon>Trichothecium</taxon>
    </lineage>
</organism>